<reference evidence="6" key="3">
    <citation type="submission" date="2016-11" db="EMBL/GenBank/DDBJ databases">
        <title>Salimicrobium jeotgali MJ3, isolated from Myulchi jeot, a traditional Korean fermented seafood.</title>
        <authorList>
            <person name="Kim K.H."/>
            <person name="Jeon C.O."/>
            <person name="Jin H.M."/>
        </authorList>
    </citation>
    <scope>NUCLEOTIDE SEQUENCE</scope>
    <source>
        <strain evidence="6">MJ3</strain>
    </source>
</reference>
<dbReference type="InterPro" id="IPR004107">
    <property type="entry name" value="Integrase_SAM-like_N"/>
</dbReference>
<evidence type="ECO:0000313" key="7">
    <source>
        <dbReference type="EMBL" id="EKE30445.1"/>
    </source>
</evidence>
<dbReference type="EMBL" id="AMPQ01000045">
    <property type="protein sequence ID" value="EKE30445.1"/>
    <property type="molecule type" value="Genomic_DNA"/>
</dbReference>
<gene>
    <name evidence="6" type="ORF">AAV35_012905</name>
    <name evidence="7" type="ORF">MJ3_13429</name>
</gene>
<dbReference type="InterPro" id="IPR002104">
    <property type="entry name" value="Integrase_catalytic"/>
</dbReference>
<dbReference type="PANTHER" id="PTHR30349:SF64">
    <property type="entry name" value="PROPHAGE INTEGRASE INTD-RELATED"/>
    <property type="match status" value="1"/>
</dbReference>
<dbReference type="InterPro" id="IPR010998">
    <property type="entry name" value="Integrase_recombinase_N"/>
</dbReference>
<dbReference type="InterPro" id="IPR013762">
    <property type="entry name" value="Integrase-like_cat_sf"/>
</dbReference>
<dbReference type="Proteomes" id="UP000092654">
    <property type="component" value="Chromosome"/>
</dbReference>
<sequence>MAYIRRRNKGWSFTVDLGIDPATGKRKQLTKSGFPTKKEAQRAVAQIEMQLEQNTYQPDRRFSFKEVYEEWWSIHSQTIKESTQAFVQSKVNRHILPRFGHLKIREISPTYCQRMINEIATEIKSVSDIKVQANQIFKYALKMDYIAKNPMQHTVIPKRDEGELVTKMDEKNFWNKHEVIHFLSTAKEELDMRNYLMFYLLIYTGIRKGELAALEWKDIDLEKRTMYINKTMFFKNKKEVIQTAKKKASIRSIRIDENTAALLRKWKLQQSEWLLERGINPETKYVLTRADGRPLRLAHPNDKLNSLIDKHNLSPITVHGFRHTHASLLFEAGATIKEVQERLGHRDIQTTMNVYAHVTDASKGKTADLFAQFMDQ</sequence>
<evidence type="ECO:0000313" key="8">
    <source>
        <dbReference type="Proteomes" id="UP000011746"/>
    </source>
</evidence>
<name>K2H3J7_9BACI</name>
<dbReference type="Proteomes" id="UP000011746">
    <property type="component" value="Unassembled WGS sequence"/>
</dbReference>
<organism evidence="7 8">
    <name type="scientific">Salimicrobium jeotgali</name>
    <dbReference type="NCBI Taxonomy" id="1230341"/>
    <lineage>
        <taxon>Bacteria</taxon>
        <taxon>Bacillati</taxon>
        <taxon>Bacillota</taxon>
        <taxon>Bacilli</taxon>
        <taxon>Bacillales</taxon>
        <taxon>Bacillaceae</taxon>
        <taxon>Salimicrobium</taxon>
    </lineage>
</organism>
<dbReference type="EMBL" id="CP011361">
    <property type="protein sequence ID" value="AKG05560.1"/>
    <property type="molecule type" value="Genomic_DNA"/>
</dbReference>
<evidence type="ECO:0000313" key="9">
    <source>
        <dbReference type="Proteomes" id="UP000092654"/>
    </source>
</evidence>
<keyword evidence="2" id="KW-0229">DNA integration</keyword>
<dbReference type="Pfam" id="PF00589">
    <property type="entry name" value="Phage_integrase"/>
    <property type="match status" value="1"/>
</dbReference>
<evidence type="ECO:0000256" key="4">
    <source>
        <dbReference type="ARBA" id="ARBA00023172"/>
    </source>
</evidence>
<dbReference type="SUPFAM" id="SSF56349">
    <property type="entry name" value="DNA breaking-rejoining enzymes"/>
    <property type="match status" value="1"/>
</dbReference>
<reference evidence="7 8" key="1">
    <citation type="journal article" date="2012" name="J. Bacteriol.">
        <title>Draft Genome Sequence of Salimicrobium sp. Strain MJ3, Isolated from Myulchi-Jeot, Korean Fermented Seafood.</title>
        <authorList>
            <person name="Lee S.H."/>
            <person name="Jung J.Y."/>
            <person name="Jeon C.O."/>
        </authorList>
    </citation>
    <scope>NUCLEOTIDE SEQUENCE [LARGE SCALE GENOMIC DNA]</scope>
    <source>
        <strain evidence="7 8">MJ3</strain>
    </source>
</reference>
<proteinExistence type="inferred from homology"/>
<dbReference type="GO" id="GO:0006310">
    <property type="term" value="P:DNA recombination"/>
    <property type="evidence" value="ECO:0007669"/>
    <property type="project" value="UniProtKB-KW"/>
</dbReference>
<dbReference type="RefSeq" id="WP_008592592.1">
    <property type="nucleotide sequence ID" value="NZ_AMPQ01000045.1"/>
</dbReference>
<dbReference type="Pfam" id="PF14659">
    <property type="entry name" value="Phage_int_SAM_3"/>
    <property type="match status" value="1"/>
</dbReference>
<evidence type="ECO:0000256" key="1">
    <source>
        <dbReference type="ARBA" id="ARBA00008857"/>
    </source>
</evidence>
<evidence type="ECO:0000313" key="6">
    <source>
        <dbReference type="EMBL" id="AKG05560.1"/>
    </source>
</evidence>
<dbReference type="Gene3D" id="1.10.443.10">
    <property type="entry name" value="Intergrase catalytic core"/>
    <property type="match status" value="1"/>
</dbReference>
<dbReference type="InterPro" id="IPR011010">
    <property type="entry name" value="DNA_brk_join_enz"/>
</dbReference>
<dbReference type="InterPro" id="IPR028259">
    <property type="entry name" value="AP2-like_int_N"/>
</dbReference>
<evidence type="ECO:0000256" key="2">
    <source>
        <dbReference type="ARBA" id="ARBA00022908"/>
    </source>
</evidence>
<dbReference type="AlphaFoldDB" id="K2H3J7"/>
<dbReference type="OrthoDB" id="9803188at2"/>
<dbReference type="PATRIC" id="fig|1230341.3.peg.2701"/>
<dbReference type="GO" id="GO:0015074">
    <property type="term" value="P:DNA integration"/>
    <property type="evidence" value="ECO:0007669"/>
    <property type="project" value="UniProtKB-KW"/>
</dbReference>
<dbReference type="KEGG" id="sje:AAV35_012905"/>
<keyword evidence="8" id="KW-1185">Reference proteome</keyword>
<dbReference type="GO" id="GO:0003677">
    <property type="term" value="F:DNA binding"/>
    <property type="evidence" value="ECO:0007669"/>
    <property type="project" value="UniProtKB-KW"/>
</dbReference>
<dbReference type="CDD" id="cd01189">
    <property type="entry name" value="INT_ICEBs1_C_like"/>
    <property type="match status" value="1"/>
</dbReference>
<dbReference type="STRING" id="1230341.AAV35_012905"/>
<reference evidence="9" key="2">
    <citation type="submission" date="2015-06" db="EMBL/GenBank/DDBJ databases">
        <title>Salimicrobium jeotgali MJ3, isolated from Myulchi jeot, a traditional Korean fermented seafood.</title>
        <authorList>
            <person name="Kim K.H."/>
            <person name="Jeon C.O."/>
            <person name="Jin H.M."/>
        </authorList>
    </citation>
    <scope>NUCLEOTIDE SEQUENCE [LARGE SCALE GENOMIC DNA]</scope>
    <source>
        <strain evidence="9">MJ3</strain>
    </source>
</reference>
<dbReference type="PROSITE" id="PS51898">
    <property type="entry name" value="TYR_RECOMBINASE"/>
    <property type="match status" value="1"/>
</dbReference>
<keyword evidence="4" id="KW-0233">DNA recombination</keyword>
<dbReference type="Pfam" id="PF14657">
    <property type="entry name" value="Arm-DNA-bind_4"/>
    <property type="match status" value="1"/>
</dbReference>
<comment type="similarity">
    <text evidence="1">Belongs to the 'phage' integrase family.</text>
</comment>
<dbReference type="InterPro" id="IPR050090">
    <property type="entry name" value="Tyrosine_recombinase_XerCD"/>
</dbReference>
<accession>K2H3J7</accession>
<keyword evidence="3" id="KW-0238">DNA-binding</keyword>
<dbReference type="eggNOG" id="COG0582">
    <property type="taxonomic scope" value="Bacteria"/>
</dbReference>
<evidence type="ECO:0000256" key="3">
    <source>
        <dbReference type="ARBA" id="ARBA00023125"/>
    </source>
</evidence>
<evidence type="ECO:0000259" key="5">
    <source>
        <dbReference type="PROSITE" id="PS51898"/>
    </source>
</evidence>
<dbReference type="PANTHER" id="PTHR30349">
    <property type="entry name" value="PHAGE INTEGRASE-RELATED"/>
    <property type="match status" value="1"/>
</dbReference>
<protein>
    <submittedName>
        <fullName evidence="6">Site-specific integrase</fullName>
    </submittedName>
</protein>
<dbReference type="Gene3D" id="1.10.150.130">
    <property type="match status" value="1"/>
</dbReference>
<feature type="domain" description="Tyr recombinase" evidence="5">
    <location>
        <begin position="169"/>
        <end position="368"/>
    </location>
</feature>